<feature type="transmembrane region" description="Helical" evidence="1">
    <location>
        <begin position="185"/>
        <end position="205"/>
    </location>
</feature>
<dbReference type="EMBL" id="QZMU01000001">
    <property type="protein sequence ID" value="RRQ21697.1"/>
    <property type="molecule type" value="Genomic_DNA"/>
</dbReference>
<keyword evidence="1" id="KW-1133">Transmembrane helix</keyword>
<keyword evidence="1" id="KW-0812">Transmembrane</keyword>
<dbReference type="Proteomes" id="UP000287798">
    <property type="component" value="Unassembled WGS sequence"/>
</dbReference>
<evidence type="ECO:0000256" key="1">
    <source>
        <dbReference type="SAM" id="Phobius"/>
    </source>
</evidence>
<dbReference type="AlphaFoldDB" id="A0A426QJ19"/>
<keyword evidence="1" id="KW-0472">Membrane</keyword>
<reference evidence="2 3" key="1">
    <citation type="journal article" date="2010" name="Int. J. Syst. Evol. Microbiol.">
        <title>Thiohalobacter thiocyanaticus gen. nov., sp. nov., a moderately halophilic, sulfur-oxidizing gammaproteobacterium from hypersaline lakes, that utilizes thiocyanate.</title>
        <authorList>
            <person name="Sorokin D.Y."/>
            <person name="Kovaleva O.L."/>
            <person name="Tourova T.P."/>
            <person name="Muyzer G."/>
        </authorList>
    </citation>
    <scope>NUCLEOTIDE SEQUENCE [LARGE SCALE GENOMIC DNA]</scope>
    <source>
        <strain evidence="2 3">Hrh1</strain>
    </source>
</reference>
<evidence type="ECO:0000313" key="3">
    <source>
        <dbReference type="Proteomes" id="UP000287798"/>
    </source>
</evidence>
<proteinExistence type="predicted"/>
<sequence>MGLYLLLSDQDRIAAGKRELTQARRRLNEFDGEFAGAWPLMRAMFSASLHQIARTGRPALVASLPLLSIIAWLSTAYGHAYPAPGAIPEIETRPPQLEGQWVTPPRNAQDPEPRRPYVVLQDRGRELVAAVNLAAPVPVIHKRQWWNLFIGNPAGYLPPELPIHHLRIGLPEKRYLAFGPDWMRGWHAIFFTSLLLFSIAMKLLLRIE</sequence>
<keyword evidence="3" id="KW-1185">Reference proteome</keyword>
<comment type="caution">
    <text evidence="2">The sequence shown here is derived from an EMBL/GenBank/DDBJ whole genome shotgun (WGS) entry which is preliminary data.</text>
</comment>
<name>A0A426QJ19_9GAMM</name>
<gene>
    <name evidence="2" type="ORF">D6C00_06870</name>
</gene>
<evidence type="ECO:0000313" key="2">
    <source>
        <dbReference type="EMBL" id="RRQ21697.1"/>
    </source>
</evidence>
<organism evidence="2 3">
    <name type="scientific">Thiohalobacter thiocyanaticus</name>
    <dbReference type="NCBI Taxonomy" id="585455"/>
    <lineage>
        <taxon>Bacteria</taxon>
        <taxon>Pseudomonadati</taxon>
        <taxon>Pseudomonadota</taxon>
        <taxon>Gammaproteobacteria</taxon>
        <taxon>Thiohalobacterales</taxon>
        <taxon>Thiohalobacteraceae</taxon>
        <taxon>Thiohalobacter</taxon>
    </lineage>
</organism>
<accession>A0A426QJ19</accession>
<protein>
    <submittedName>
        <fullName evidence="2">Uncharacterized protein</fullName>
    </submittedName>
</protein>